<evidence type="ECO:0000313" key="4">
    <source>
        <dbReference type="EMBL" id="GEO81992.1"/>
    </source>
</evidence>
<proteinExistence type="predicted"/>
<dbReference type="InterPro" id="IPR050469">
    <property type="entry name" value="Diguanylate_Cyclase"/>
</dbReference>
<dbReference type="OrthoDB" id="9800607at2"/>
<dbReference type="NCBIfam" id="TIGR00254">
    <property type="entry name" value="GGDEF"/>
    <property type="match status" value="1"/>
</dbReference>
<comment type="caution">
    <text evidence="4">The sequence shown here is derived from an EMBL/GenBank/DDBJ whole genome shotgun (WGS) entry which is preliminary data.</text>
</comment>
<evidence type="ECO:0000256" key="2">
    <source>
        <dbReference type="ARBA" id="ARBA00034247"/>
    </source>
</evidence>
<protein>
    <recommendedName>
        <fullName evidence="1">diguanylate cyclase</fullName>
        <ecNumber evidence="1">2.7.7.65</ecNumber>
    </recommendedName>
</protein>
<dbReference type="InterPro" id="IPR000160">
    <property type="entry name" value="GGDEF_dom"/>
</dbReference>
<dbReference type="Gene3D" id="3.30.70.270">
    <property type="match status" value="1"/>
</dbReference>
<dbReference type="GO" id="GO:0052621">
    <property type="term" value="F:diguanylate cyclase activity"/>
    <property type="evidence" value="ECO:0007669"/>
    <property type="project" value="UniProtKB-EC"/>
</dbReference>
<gene>
    <name evidence="4" type="ORF">ROR02_21230</name>
</gene>
<dbReference type="Proteomes" id="UP000321567">
    <property type="component" value="Unassembled WGS sequence"/>
</dbReference>
<dbReference type="InterPro" id="IPR043128">
    <property type="entry name" value="Rev_trsase/Diguanyl_cyclase"/>
</dbReference>
<dbReference type="SMART" id="SM00849">
    <property type="entry name" value="Lactamase_B"/>
    <property type="match status" value="1"/>
</dbReference>
<dbReference type="PROSITE" id="PS50887">
    <property type="entry name" value="GGDEF"/>
    <property type="match status" value="1"/>
</dbReference>
<comment type="catalytic activity">
    <reaction evidence="2">
        <text>2 GTP = 3',3'-c-di-GMP + 2 diphosphate</text>
        <dbReference type="Rhea" id="RHEA:24898"/>
        <dbReference type="ChEBI" id="CHEBI:33019"/>
        <dbReference type="ChEBI" id="CHEBI:37565"/>
        <dbReference type="ChEBI" id="CHEBI:58805"/>
        <dbReference type="EC" id="2.7.7.65"/>
    </reaction>
</comment>
<dbReference type="SUPFAM" id="SSF55073">
    <property type="entry name" value="Nucleotide cyclase"/>
    <property type="match status" value="1"/>
</dbReference>
<dbReference type="EC" id="2.7.7.65" evidence="1"/>
<dbReference type="SMART" id="SM00267">
    <property type="entry name" value="GGDEF"/>
    <property type="match status" value="1"/>
</dbReference>
<dbReference type="PANTHER" id="PTHR45138:SF9">
    <property type="entry name" value="DIGUANYLATE CYCLASE DGCM-RELATED"/>
    <property type="match status" value="1"/>
</dbReference>
<evidence type="ECO:0000259" key="3">
    <source>
        <dbReference type="PROSITE" id="PS50887"/>
    </source>
</evidence>
<dbReference type="CDD" id="cd07709">
    <property type="entry name" value="flavodiiron_proteins_MBL-fold"/>
    <property type="match status" value="1"/>
</dbReference>
<dbReference type="Gene3D" id="3.60.15.10">
    <property type="entry name" value="Ribonuclease Z/Hydroxyacylglutathione hydrolase-like"/>
    <property type="match status" value="1"/>
</dbReference>
<dbReference type="Pfam" id="PF19583">
    <property type="entry name" value="ODP"/>
    <property type="match status" value="1"/>
</dbReference>
<dbReference type="InterPro" id="IPR001279">
    <property type="entry name" value="Metallo-B-lactamas"/>
</dbReference>
<name>A0A512H981_9PROT</name>
<accession>A0A512H981</accession>
<dbReference type="SUPFAM" id="SSF56281">
    <property type="entry name" value="Metallo-hydrolase/oxidoreductase"/>
    <property type="match status" value="1"/>
</dbReference>
<dbReference type="EMBL" id="BJZO01000056">
    <property type="protein sequence ID" value="GEO81992.1"/>
    <property type="molecule type" value="Genomic_DNA"/>
</dbReference>
<dbReference type="PANTHER" id="PTHR45138">
    <property type="entry name" value="REGULATORY COMPONENTS OF SENSORY TRANSDUCTION SYSTEM"/>
    <property type="match status" value="1"/>
</dbReference>
<dbReference type="AlphaFoldDB" id="A0A512H981"/>
<sequence>MQAIGLDGITAAQANDAIEIAHRVWWVGHYLEDDPFQCHVYLIEHGDQSVLFDPGSALTFRHTLRKIGQVIPFGHIRYFVCHHQDPDITGALPLIDQIVDRDDAVIVTHWRAEALLRHYGLSLPFWRVEDHDWALDLGGRCLEFAFTPYAHFPGAYVTFDGTTGTLFSSDLFGGFTDGFSLVARDESYFEHLRPFHEHYIPGRDILQNALAAIRKFPLKLIAPQHGSLIPEHLIGFMVEHLGLLECGLYLMASHDSNISRLMTLNRALRDFTETMILTRDFQDIARALFDIVNRFLSVSRLEFYARAPNGEIVLLSPENRYRGRVEVDVPPVLRPFLERCEPCDLSEGASSPSASGPVVLPPGALGDERSVLVLPLGFYPESVIGALALLTLEQPLAGLEGHEKVINQMTDPLQVAVEREVLHRTLDQERQRFYETSIRDPLTGLFTRYYMQETLRRLLDLNDRDPHASVGVALLDLDHFKNVNDLFGHGTGDLVLRTLAECLVRVLRPSDLAVRLGGEEFAVFVMGVDLDSLENMADRLRLSVSVLRLGPPLGNRGITASFGVAVRAPGETLAAFLERADRALYRAKEGGRNRVCRADPP</sequence>
<dbReference type="FunFam" id="3.30.70.270:FF:000001">
    <property type="entry name" value="Diguanylate cyclase domain protein"/>
    <property type="match status" value="1"/>
</dbReference>
<evidence type="ECO:0000313" key="5">
    <source>
        <dbReference type="Proteomes" id="UP000321567"/>
    </source>
</evidence>
<organism evidence="4 5">
    <name type="scientific">Pararhodospirillum oryzae</name>
    <dbReference type="NCBI Taxonomy" id="478448"/>
    <lineage>
        <taxon>Bacteria</taxon>
        <taxon>Pseudomonadati</taxon>
        <taxon>Pseudomonadota</taxon>
        <taxon>Alphaproteobacteria</taxon>
        <taxon>Rhodospirillales</taxon>
        <taxon>Rhodospirillaceae</taxon>
        <taxon>Pararhodospirillum</taxon>
    </lineage>
</organism>
<dbReference type="InterPro" id="IPR029787">
    <property type="entry name" value="Nucleotide_cyclase"/>
</dbReference>
<dbReference type="Pfam" id="PF00990">
    <property type="entry name" value="GGDEF"/>
    <property type="match status" value="1"/>
</dbReference>
<feature type="domain" description="GGDEF" evidence="3">
    <location>
        <begin position="468"/>
        <end position="600"/>
    </location>
</feature>
<evidence type="ECO:0000256" key="1">
    <source>
        <dbReference type="ARBA" id="ARBA00012528"/>
    </source>
</evidence>
<reference evidence="4 5" key="1">
    <citation type="submission" date="2019-07" db="EMBL/GenBank/DDBJ databases">
        <title>Whole genome shotgun sequence of Rhodospirillum oryzae NBRC 107573.</title>
        <authorList>
            <person name="Hosoyama A."/>
            <person name="Uohara A."/>
            <person name="Ohji S."/>
            <person name="Ichikawa N."/>
        </authorList>
    </citation>
    <scope>NUCLEOTIDE SEQUENCE [LARGE SCALE GENOMIC DNA]</scope>
    <source>
        <strain evidence="4 5">NBRC 107573</strain>
    </source>
</reference>
<dbReference type="InterPro" id="IPR045761">
    <property type="entry name" value="ODP_dom"/>
</dbReference>
<keyword evidence="5" id="KW-1185">Reference proteome</keyword>
<dbReference type="CDD" id="cd01949">
    <property type="entry name" value="GGDEF"/>
    <property type="match status" value="1"/>
</dbReference>
<dbReference type="RefSeq" id="WP_147164010.1">
    <property type="nucleotide sequence ID" value="NZ_BJZO01000056.1"/>
</dbReference>
<dbReference type="InterPro" id="IPR036866">
    <property type="entry name" value="RibonucZ/Hydroxyglut_hydro"/>
</dbReference>